<dbReference type="OrthoDB" id="3755745at2759"/>
<gene>
    <name evidence="2" type="ORF">ALTATR162_LOCUS6038</name>
</gene>
<comment type="caution">
    <text evidence="2">The sequence shown here is derived from an EMBL/GenBank/DDBJ whole genome shotgun (WGS) entry which is preliminary data.</text>
</comment>
<evidence type="ECO:0000256" key="1">
    <source>
        <dbReference type="SAM" id="MobiDB-lite"/>
    </source>
</evidence>
<sequence length="217" mass="24383">MFSQEFFPYEPESGSSTHRRNRTQPLLLARKSSSSSNAYLRELLDPAVGLSAMPPSCRTIGSPHWGHFTTAPEQVTPAGELKASNLLRDRGMTSSYNPPKDEWCFLGADQPEPIPKYMPSRVQDHRRRKRGADMNWATVSGQDEGARPKRTTAPIQFLKQAPRRVNTSSELTASLETESINEEKKLRLAERFALEGLNCEDLPSAFDSDDEEQCQDI</sequence>
<name>A0A8J2I2A0_9PLEO</name>
<protein>
    <submittedName>
        <fullName evidence="2">Uncharacterized protein</fullName>
    </submittedName>
</protein>
<accession>A0A8J2I2A0</accession>
<evidence type="ECO:0000313" key="2">
    <source>
        <dbReference type="EMBL" id="CAG5161482.1"/>
    </source>
</evidence>
<evidence type="ECO:0000313" key="3">
    <source>
        <dbReference type="Proteomes" id="UP000676310"/>
    </source>
</evidence>
<keyword evidence="3" id="KW-1185">Reference proteome</keyword>
<proteinExistence type="predicted"/>
<organism evidence="2 3">
    <name type="scientific">Alternaria atra</name>
    <dbReference type="NCBI Taxonomy" id="119953"/>
    <lineage>
        <taxon>Eukaryota</taxon>
        <taxon>Fungi</taxon>
        <taxon>Dikarya</taxon>
        <taxon>Ascomycota</taxon>
        <taxon>Pezizomycotina</taxon>
        <taxon>Dothideomycetes</taxon>
        <taxon>Pleosporomycetidae</taxon>
        <taxon>Pleosporales</taxon>
        <taxon>Pleosporineae</taxon>
        <taxon>Pleosporaceae</taxon>
        <taxon>Alternaria</taxon>
        <taxon>Alternaria sect. Ulocladioides</taxon>
    </lineage>
</organism>
<dbReference type="EMBL" id="CAJRGZ010000019">
    <property type="protein sequence ID" value="CAG5161482.1"/>
    <property type="molecule type" value="Genomic_DNA"/>
</dbReference>
<dbReference type="Proteomes" id="UP000676310">
    <property type="component" value="Unassembled WGS sequence"/>
</dbReference>
<reference evidence="2" key="1">
    <citation type="submission" date="2021-05" db="EMBL/GenBank/DDBJ databases">
        <authorList>
            <person name="Stam R."/>
        </authorList>
    </citation>
    <scope>NUCLEOTIDE SEQUENCE</scope>
    <source>
        <strain evidence="2">CS162</strain>
    </source>
</reference>
<dbReference type="GeneID" id="67017883"/>
<feature type="region of interest" description="Disordered" evidence="1">
    <location>
        <begin position="1"/>
        <end position="25"/>
    </location>
</feature>
<dbReference type="AlphaFoldDB" id="A0A8J2I2A0"/>
<dbReference type="RefSeq" id="XP_043169594.1">
    <property type="nucleotide sequence ID" value="XM_043313659.1"/>
</dbReference>